<feature type="region of interest" description="Disordered" evidence="1">
    <location>
        <begin position="166"/>
        <end position="185"/>
    </location>
</feature>
<proteinExistence type="predicted"/>
<evidence type="ECO:0000313" key="2">
    <source>
        <dbReference type="EMBL" id="CAD7195647.1"/>
    </source>
</evidence>
<name>A0A7R8VFA0_TIMDO</name>
<dbReference type="AlphaFoldDB" id="A0A7R8VFA0"/>
<dbReference type="EMBL" id="OA564837">
    <property type="protein sequence ID" value="CAD7195647.1"/>
    <property type="molecule type" value="Genomic_DNA"/>
</dbReference>
<reference evidence="2" key="1">
    <citation type="submission" date="2020-11" db="EMBL/GenBank/DDBJ databases">
        <authorList>
            <person name="Tran Van P."/>
        </authorList>
    </citation>
    <scope>NUCLEOTIDE SEQUENCE</scope>
</reference>
<sequence length="198" mass="22000">MDVIYQANRPHGVVVSMPGYKPSGPGLHSWLINNCWPIHEPRAGLKEDGSRLKVRINRPPCPSPQHTPECSLVLYAWVVLQINAVWCLLGCRRRRRVPSGGSTAPRPHPAPPRTIGMRLFRSRRHSEPPPNPQASTPSPTLRRGTAGVCAEYQTVKAVPALVLEDANPREVKKRPRPGHPRRGDGMTWFAIGPFFLLG</sequence>
<evidence type="ECO:0000256" key="1">
    <source>
        <dbReference type="SAM" id="MobiDB-lite"/>
    </source>
</evidence>
<feature type="region of interest" description="Disordered" evidence="1">
    <location>
        <begin position="123"/>
        <end position="144"/>
    </location>
</feature>
<feature type="compositionally biased region" description="Basic residues" evidence="1">
    <location>
        <begin position="171"/>
        <end position="180"/>
    </location>
</feature>
<protein>
    <submittedName>
        <fullName evidence="2">Uncharacterized protein</fullName>
    </submittedName>
</protein>
<accession>A0A7R8VFA0</accession>
<organism evidence="2">
    <name type="scientific">Timema douglasi</name>
    <name type="common">Walking stick</name>
    <dbReference type="NCBI Taxonomy" id="61478"/>
    <lineage>
        <taxon>Eukaryota</taxon>
        <taxon>Metazoa</taxon>
        <taxon>Ecdysozoa</taxon>
        <taxon>Arthropoda</taxon>
        <taxon>Hexapoda</taxon>
        <taxon>Insecta</taxon>
        <taxon>Pterygota</taxon>
        <taxon>Neoptera</taxon>
        <taxon>Polyneoptera</taxon>
        <taxon>Phasmatodea</taxon>
        <taxon>Timematodea</taxon>
        <taxon>Timematoidea</taxon>
        <taxon>Timematidae</taxon>
        <taxon>Timema</taxon>
    </lineage>
</organism>
<gene>
    <name evidence="2" type="ORF">TDIB3V08_LOCUS2027</name>
</gene>